<protein>
    <submittedName>
        <fullName evidence="2">Uncharacterized protein</fullName>
    </submittedName>
</protein>
<dbReference type="AlphaFoldDB" id="A0AA39ZXI6"/>
<organism evidence="2 3">
    <name type="scientific">Lasiosphaeris hirsuta</name>
    <dbReference type="NCBI Taxonomy" id="260670"/>
    <lineage>
        <taxon>Eukaryota</taxon>
        <taxon>Fungi</taxon>
        <taxon>Dikarya</taxon>
        <taxon>Ascomycota</taxon>
        <taxon>Pezizomycotina</taxon>
        <taxon>Sordariomycetes</taxon>
        <taxon>Sordariomycetidae</taxon>
        <taxon>Sordariales</taxon>
        <taxon>Lasiosphaeriaceae</taxon>
        <taxon>Lasiosphaeris</taxon>
    </lineage>
</organism>
<feature type="region of interest" description="Disordered" evidence="1">
    <location>
        <begin position="67"/>
        <end position="107"/>
    </location>
</feature>
<dbReference type="EMBL" id="JAUKUA010000007">
    <property type="protein sequence ID" value="KAK0705478.1"/>
    <property type="molecule type" value="Genomic_DNA"/>
</dbReference>
<dbReference type="Proteomes" id="UP001172102">
    <property type="component" value="Unassembled WGS sequence"/>
</dbReference>
<evidence type="ECO:0000313" key="2">
    <source>
        <dbReference type="EMBL" id="KAK0705478.1"/>
    </source>
</evidence>
<evidence type="ECO:0000256" key="1">
    <source>
        <dbReference type="SAM" id="MobiDB-lite"/>
    </source>
</evidence>
<sequence length="331" mass="35707">MLPPVEDSVLQSNPDFAALYKTLTTAILNPDGSTKNDPATKERNAVREELKYYRLEAARQHLLVHAISTANPNPRDAKPAPAPALNRRAKLAQSQASRQSTPSELPPPLLDLLLPPLLPAPLPPAPLAALVSSTLHASAVHLARIASPTTNPSFVHRSVPSLPAHVAGVVASIAARKTDLTASRLAAAVALTALLHTNAQALSHLLRSLEAKHGPIARSLEFRATEAALNAQRQEGEAATALWVVRRETYTPEVVRALANYAGHLRDAKARLGESMRTLRAELEGYGVDIYQEGAGIGGKEKVMREMARVYRDMGRQVEEVRGDLERLGRA</sequence>
<reference evidence="2" key="1">
    <citation type="submission" date="2023-06" db="EMBL/GenBank/DDBJ databases">
        <title>Genome-scale phylogeny and comparative genomics of the fungal order Sordariales.</title>
        <authorList>
            <consortium name="Lawrence Berkeley National Laboratory"/>
            <person name="Hensen N."/>
            <person name="Bonometti L."/>
            <person name="Westerberg I."/>
            <person name="Brannstrom I.O."/>
            <person name="Guillou S."/>
            <person name="Cros-Aarteil S."/>
            <person name="Calhoun S."/>
            <person name="Haridas S."/>
            <person name="Kuo A."/>
            <person name="Mondo S."/>
            <person name="Pangilinan J."/>
            <person name="Riley R."/>
            <person name="Labutti K."/>
            <person name="Andreopoulos B."/>
            <person name="Lipzen A."/>
            <person name="Chen C."/>
            <person name="Yanf M."/>
            <person name="Daum C."/>
            <person name="Ng V."/>
            <person name="Clum A."/>
            <person name="Steindorff A."/>
            <person name="Ohm R."/>
            <person name="Martin F."/>
            <person name="Silar P."/>
            <person name="Natvig D."/>
            <person name="Lalanne C."/>
            <person name="Gautier V."/>
            <person name="Ament-Velasquez S.L."/>
            <person name="Kruys A."/>
            <person name="Hutchinson M.I."/>
            <person name="Powell A.J."/>
            <person name="Barry K."/>
            <person name="Miller A.N."/>
            <person name="Grigoriev I.V."/>
            <person name="Debuchy R."/>
            <person name="Gladieux P."/>
            <person name="Thoren M.H."/>
            <person name="Johannesson H."/>
        </authorList>
    </citation>
    <scope>NUCLEOTIDE SEQUENCE</scope>
    <source>
        <strain evidence="2">SMH4607-1</strain>
    </source>
</reference>
<name>A0AA39ZXI6_9PEZI</name>
<comment type="caution">
    <text evidence="2">The sequence shown here is derived from an EMBL/GenBank/DDBJ whole genome shotgun (WGS) entry which is preliminary data.</text>
</comment>
<feature type="compositionally biased region" description="Polar residues" evidence="1">
    <location>
        <begin position="92"/>
        <end position="103"/>
    </location>
</feature>
<accession>A0AA39ZXI6</accession>
<gene>
    <name evidence="2" type="ORF">B0H67DRAFT_649805</name>
</gene>
<evidence type="ECO:0000313" key="3">
    <source>
        <dbReference type="Proteomes" id="UP001172102"/>
    </source>
</evidence>
<proteinExistence type="predicted"/>
<keyword evidence="3" id="KW-1185">Reference proteome</keyword>